<keyword evidence="14" id="KW-1185">Reference proteome</keyword>
<feature type="transmembrane region" description="Helical" evidence="10">
    <location>
        <begin position="377"/>
        <end position="397"/>
    </location>
</feature>
<dbReference type="PANTHER" id="PTHR43547:SF2">
    <property type="entry name" value="HYBRID SIGNAL TRANSDUCTION HISTIDINE KINASE C"/>
    <property type="match status" value="1"/>
</dbReference>
<dbReference type="InterPro" id="IPR003594">
    <property type="entry name" value="HATPase_dom"/>
</dbReference>
<dbReference type="Gene3D" id="3.30.565.10">
    <property type="entry name" value="Histidine kinase-like ATPase, C-terminal domain"/>
    <property type="match status" value="2"/>
</dbReference>
<dbReference type="InterPro" id="IPR010559">
    <property type="entry name" value="Sig_transdc_His_kin_internal"/>
</dbReference>
<evidence type="ECO:0000256" key="4">
    <source>
        <dbReference type="ARBA" id="ARBA00022679"/>
    </source>
</evidence>
<dbReference type="SUPFAM" id="SSF47384">
    <property type="entry name" value="Homodimeric domain of signal transducing histidine kinase"/>
    <property type="match status" value="1"/>
</dbReference>
<dbReference type="SMART" id="SM00448">
    <property type="entry name" value="REC"/>
    <property type="match status" value="1"/>
</dbReference>
<dbReference type="PRINTS" id="PR00344">
    <property type="entry name" value="BCTRLSENSOR"/>
</dbReference>
<evidence type="ECO:0000256" key="7">
    <source>
        <dbReference type="ARBA" id="ARBA00022840"/>
    </source>
</evidence>
<reference evidence="13 14" key="1">
    <citation type="submission" date="2019-10" db="EMBL/GenBank/DDBJ databases">
        <title>Description of Paenibacillus terricola sp. nov.</title>
        <authorList>
            <person name="Carlier A."/>
            <person name="Qi S."/>
        </authorList>
    </citation>
    <scope>NUCLEOTIDE SEQUENCE [LARGE SCALE GENOMIC DNA]</scope>
    <source>
        <strain evidence="13 14">LMG 31459</strain>
    </source>
</reference>
<evidence type="ECO:0000256" key="2">
    <source>
        <dbReference type="ARBA" id="ARBA00012438"/>
    </source>
</evidence>
<dbReference type="CDD" id="cd17574">
    <property type="entry name" value="REC_OmpR"/>
    <property type="match status" value="1"/>
</dbReference>
<feature type="domain" description="Response regulatory" evidence="12">
    <location>
        <begin position="737"/>
        <end position="853"/>
    </location>
</feature>
<sequence length="1070" mass="119576">MMKTNLTKQTMINTKSILNLKHALLLLLYLTLLISIRYLWFNAYAAPEHPEVKQGVLDMRGWDFENSRSVRLDGEWEFYPGQFLTQESFTGLTPAAQHVVQVPGDWSSGFPEEGHSSFGYGTYRLRILVDQLQQQPYGFWIQRIQASSGIEINGQTEGSFGQLAVSRQDYKPKAVSYTAAYNAAGQQEITLLVRAANYDHPLEGGIVRSIRFGSQAAIDTERLYSIGFQMVTFVIMLLHAMYAGILFFFNRRQKAFLVFCLLLLAVGASIVTDNDTLLLLWLPINYTWALKLKMLAYPAISLFMLLLTRSFSAQERPGRLFKGYLLALCLYTVYVLVLPAQYVVYARPLFSVLYLLPVAGVVYSIGRMVARQEQDSVFLLFAAAAIGSSVLGGSLESSSKASILYYPVDVIAAIIGFSAYWFKRYFRNAEENRLLNQQLKESDHLKDQFLANTAHELRTPLHGIISIAQTVTAKEKSLQDHQSYQDLELLITISRRMSHMLNDLLDVTRLQEKRIVLQREPLAVGPLVTGILNMFEFMTDSKQLQLRNELPASLPPVWGDEKRIVQILYNLLRNAIKYTQAGTVTISAEVTGKTAKISVSDTGIGIDKETQARIFSPYEQGSKGINDGGGIGLGLSISKQLAELHGGDLTVDSEPGKGSVFTFTLPLASASEVRHAPEEAAAARMNDSPDMEDLLLEQGRLLFRQSDTSSITAVASQEIPSHPQMQLQETSMTAKTLILAVDDDPVNLKVLASILSDEQHQLVTVTSAQEALDLLGTEPWDLLIADVMMPYMSGYELTRIARQRFSVSELPILLLTARNQPVDIYTGFLSGANDYVAKPVDALELKYRVRSLTGLKQSINQSLRLEAAYLQAQIQPHFLFNTLNALLALSEFDLPKMRDLGEAFSSYLRISFDYMNSQQLVGLSHELELVESYLFIEKARFDERLQIEWDVEPGIELLLPPLTLQPLVENAVRHGLLSRKAGGLLHIRIHRRQGYTSFEVEDNGKGMPDEQVLHLLDDSGLGLPSRGIGLLNTNRRLTQLYGQGLVIHSQLGAGTTVSFVIPERKQPEDV</sequence>
<dbReference type="Pfam" id="PF00512">
    <property type="entry name" value="HisKA"/>
    <property type="match status" value="1"/>
</dbReference>
<keyword evidence="7" id="KW-0067">ATP-binding</keyword>
<comment type="catalytic activity">
    <reaction evidence="1">
        <text>ATP + protein L-histidine = ADP + protein N-phospho-L-histidine.</text>
        <dbReference type="EC" id="2.7.13.3"/>
    </reaction>
</comment>
<feature type="modified residue" description="4-aspartylphosphate" evidence="9">
    <location>
        <position position="786"/>
    </location>
</feature>
<gene>
    <name evidence="13" type="ORF">GC101_17645</name>
</gene>
<keyword evidence="10" id="KW-1133">Transmembrane helix</keyword>
<dbReference type="EMBL" id="WHOB01000052">
    <property type="protein sequence ID" value="NOU80690.1"/>
    <property type="molecule type" value="Genomic_DNA"/>
</dbReference>
<dbReference type="SMART" id="SM00388">
    <property type="entry name" value="HisKA"/>
    <property type="match status" value="1"/>
</dbReference>
<evidence type="ECO:0000313" key="13">
    <source>
        <dbReference type="EMBL" id="NOU80690.1"/>
    </source>
</evidence>
<feature type="transmembrane region" description="Helical" evidence="10">
    <location>
        <begin position="294"/>
        <end position="312"/>
    </location>
</feature>
<keyword evidence="4" id="KW-0808">Transferase</keyword>
<dbReference type="InterPro" id="IPR011623">
    <property type="entry name" value="7TMR_DISM_rcpt_extracell_dom1"/>
</dbReference>
<dbReference type="Gene3D" id="2.60.120.260">
    <property type="entry name" value="Galactose-binding domain-like"/>
    <property type="match status" value="1"/>
</dbReference>
<feature type="domain" description="Histidine kinase" evidence="11">
    <location>
        <begin position="452"/>
        <end position="669"/>
    </location>
</feature>
<evidence type="ECO:0000256" key="10">
    <source>
        <dbReference type="SAM" id="Phobius"/>
    </source>
</evidence>
<evidence type="ECO:0000256" key="8">
    <source>
        <dbReference type="ARBA" id="ARBA00023012"/>
    </source>
</evidence>
<dbReference type="Gene3D" id="1.10.287.130">
    <property type="match status" value="1"/>
</dbReference>
<dbReference type="SUPFAM" id="SSF49785">
    <property type="entry name" value="Galactose-binding domain-like"/>
    <property type="match status" value="1"/>
</dbReference>
<feature type="transmembrane region" description="Helical" evidence="10">
    <location>
        <begin position="351"/>
        <end position="370"/>
    </location>
</feature>
<keyword evidence="3 9" id="KW-0597">Phosphoprotein</keyword>
<dbReference type="InterPro" id="IPR005467">
    <property type="entry name" value="His_kinase_dom"/>
</dbReference>
<dbReference type="Pfam" id="PF07695">
    <property type="entry name" value="7TMR-DISM_7TM"/>
    <property type="match status" value="1"/>
</dbReference>
<evidence type="ECO:0000256" key="3">
    <source>
        <dbReference type="ARBA" id="ARBA00022553"/>
    </source>
</evidence>
<evidence type="ECO:0000259" key="11">
    <source>
        <dbReference type="PROSITE" id="PS50109"/>
    </source>
</evidence>
<evidence type="ECO:0000259" key="12">
    <source>
        <dbReference type="PROSITE" id="PS50110"/>
    </source>
</evidence>
<dbReference type="InterPro" id="IPR036890">
    <property type="entry name" value="HATPase_C_sf"/>
</dbReference>
<feature type="transmembrane region" description="Helical" evidence="10">
    <location>
        <begin position="226"/>
        <end position="249"/>
    </location>
</feature>
<dbReference type="Pfam" id="PF06580">
    <property type="entry name" value="His_kinase"/>
    <property type="match status" value="1"/>
</dbReference>
<comment type="caution">
    <text evidence="13">The sequence shown here is derived from an EMBL/GenBank/DDBJ whole genome shotgun (WGS) entry which is preliminary data.</text>
</comment>
<keyword evidence="6" id="KW-0418">Kinase</keyword>
<dbReference type="EC" id="2.7.13.3" evidence="2"/>
<dbReference type="InterPro" id="IPR004358">
    <property type="entry name" value="Sig_transdc_His_kin-like_C"/>
</dbReference>
<feature type="transmembrane region" description="Helical" evidence="10">
    <location>
        <begin position="324"/>
        <end position="345"/>
    </location>
</feature>
<keyword evidence="5" id="KW-0547">Nucleotide-binding</keyword>
<dbReference type="Proteomes" id="UP000596857">
    <property type="component" value="Unassembled WGS sequence"/>
</dbReference>
<dbReference type="InterPro" id="IPR036097">
    <property type="entry name" value="HisK_dim/P_sf"/>
</dbReference>
<organism evidence="13 14">
    <name type="scientific">Paenibacillus phytohabitans</name>
    <dbReference type="NCBI Taxonomy" id="2654978"/>
    <lineage>
        <taxon>Bacteria</taxon>
        <taxon>Bacillati</taxon>
        <taxon>Bacillota</taxon>
        <taxon>Bacilli</taxon>
        <taxon>Bacillales</taxon>
        <taxon>Paenibacillaceae</taxon>
        <taxon>Paenibacillus</taxon>
    </lineage>
</organism>
<keyword evidence="10" id="KW-0472">Membrane</keyword>
<name>A0ABX1YLN4_9BACL</name>
<dbReference type="InterPro" id="IPR011006">
    <property type="entry name" value="CheY-like_superfamily"/>
</dbReference>
<evidence type="ECO:0000256" key="5">
    <source>
        <dbReference type="ARBA" id="ARBA00022741"/>
    </source>
</evidence>
<dbReference type="SUPFAM" id="SSF52172">
    <property type="entry name" value="CheY-like"/>
    <property type="match status" value="1"/>
</dbReference>
<dbReference type="InterPro" id="IPR008979">
    <property type="entry name" value="Galactose-bd-like_sf"/>
</dbReference>
<evidence type="ECO:0000256" key="1">
    <source>
        <dbReference type="ARBA" id="ARBA00000085"/>
    </source>
</evidence>
<dbReference type="CDD" id="cd00082">
    <property type="entry name" value="HisKA"/>
    <property type="match status" value="1"/>
</dbReference>
<evidence type="ECO:0000256" key="9">
    <source>
        <dbReference type="PROSITE-ProRule" id="PRU00169"/>
    </source>
</evidence>
<dbReference type="Pfam" id="PF00072">
    <property type="entry name" value="Response_reg"/>
    <property type="match status" value="1"/>
</dbReference>
<dbReference type="Gene3D" id="3.40.50.2300">
    <property type="match status" value="1"/>
</dbReference>
<dbReference type="SMART" id="SM00387">
    <property type="entry name" value="HATPase_c"/>
    <property type="match status" value="2"/>
</dbReference>
<dbReference type="PANTHER" id="PTHR43547">
    <property type="entry name" value="TWO-COMPONENT HISTIDINE KINASE"/>
    <property type="match status" value="1"/>
</dbReference>
<dbReference type="PROSITE" id="PS50110">
    <property type="entry name" value="RESPONSE_REGULATORY"/>
    <property type="match status" value="1"/>
</dbReference>
<keyword evidence="8" id="KW-0902">Two-component regulatory system</keyword>
<evidence type="ECO:0000313" key="14">
    <source>
        <dbReference type="Proteomes" id="UP000596857"/>
    </source>
</evidence>
<evidence type="ECO:0000256" key="6">
    <source>
        <dbReference type="ARBA" id="ARBA00022777"/>
    </source>
</evidence>
<proteinExistence type="predicted"/>
<protein>
    <recommendedName>
        <fullName evidence="2">histidine kinase</fullName>
        <ecNumber evidence="2">2.7.13.3</ecNumber>
    </recommendedName>
</protein>
<dbReference type="PROSITE" id="PS50109">
    <property type="entry name" value="HIS_KIN"/>
    <property type="match status" value="2"/>
</dbReference>
<keyword evidence="10" id="KW-0812">Transmembrane</keyword>
<dbReference type="InterPro" id="IPR001789">
    <property type="entry name" value="Sig_transdc_resp-reg_receiver"/>
</dbReference>
<dbReference type="SUPFAM" id="SSF55874">
    <property type="entry name" value="ATPase domain of HSP90 chaperone/DNA topoisomerase II/histidine kinase"/>
    <property type="match status" value="2"/>
</dbReference>
<feature type="domain" description="Histidine kinase" evidence="11">
    <location>
        <begin position="964"/>
        <end position="1065"/>
    </location>
</feature>
<accession>A0ABX1YLN4</accession>
<feature type="transmembrane region" description="Helical" evidence="10">
    <location>
        <begin position="256"/>
        <end position="282"/>
    </location>
</feature>
<feature type="transmembrane region" description="Helical" evidence="10">
    <location>
        <begin position="403"/>
        <end position="422"/>
    </location>
</feature>
<dbReference type="InterPro" id="IPR003661">
    <property type="entry name" value="HisK_dim/P_dom"/>
</dbReference>
<dbReference type="Pfam" id="PF02518">
    <property type="entry name" value="HATPase_c"/>
    <property type="match status" value="2"/>
</dbReference>